<proteinExistence type="predicted"/>
<organism evidence="1">
    <name type="scientific">Candidatus Methanogaster sp. ANME-2c ERB4</name>
    <dbReference type="NCBI Taxonomy" id="2759911"/>
    <lineage>
        <taxon>Archaea</taxon>
        <taxon>Methanobacteriati</taxon>
        <taxon>Methanobacteriota</taxon>
        <taxon>Stenosarchaea group</taxon>
        <taxon>Methanomicrobia</taxon>
        <taxon>Methanosarcinales</taxon>
        <taxon>ANME-2 cluster</taxon>
        <taxon>Candidatus Methanogasteraceae</taxon>
        <taxon>Candidatus Methanogaster</taxon>
    </lineage>
</organism>
<sequence>MLGQVLSPLFVAMDKDLRIAPGPKEMTLALQLLTQIKKVINLSVKDHLDGTVFIPHRLSTSIQIDDAESPVSESNPRRLIKTLIIRSTVPQKGSHFSKQDTVD</sequence>
<dbReference type="AlphaFoldDB" id="A0A7G9YFX1"/>
<reference evidence="1" key="1">
    <citation type="submission" date="2020-06" db="EMBL/GenBank/DDBJ databases">
        <title>Unique genomic features of the anaerobic methanotrophic archaea.</title>
        <authorList>
            <person name="Chadwick G.L."/>
            <person name="Skennerton C.T."/>
            <person name="Laso-Perez R."/>
            <person name="Leu A.O."/>
            <person name="Speth D.R."/>
            <person name="Yu H."/>
            <person name="Morgan-Lang C."/>
            <person name="Hatzenpichler R."/>
            <person name="Goudeau D."/>
            <person name="Malmstrom R."/>
            <person name="Brazelton W.J."/>
            <person name="Woyke T."/>
            <person name="Hallam S.J."/>
            <person name="Tyson G.W."/>
            <person name="Wegener G."/>
            <person name="Boetius A."/>
            <person name="Orphan V."/>
        </authorList>
    </citation>
    <scope>NUCLEOTIDE SEQUENCE</scope>
</reference>
<protein>
    <submittedName>
        <fullName evidence="1">Uncharacterized protein</fullName>
    </submittedName>
</protein>
<accession>A0A7G9YFX1</accession>
<dbReference type="EMBL" id="MT631234">
    <property type="protein sequence ID" value="QNO46905.1"/>
    <property type="molecule type" value="Genomic_DNA"/>
</dbReference>
<evidence type="ECO:0000313" key="1">
    <source>
        <dbReference type="EMBL" id="QNO46905.1"/>
    </source>
</evidence>
<name>A0A7G9YFX1_9EURY</name>
<gene>
    <name evidence="1" type="ORF">NEBILACO_00002</name>
</gene>